<evidence type="ECO:0000313" key="4">
    <source>
        <dbReference type="Proteomes" id="UP000095743"/>
    </source>
</evidence>
<feature type="chain" id="PRO_5038960071" evidence="2">
    <location>
        <begin position="37"/>
        <end position="357"/>
    </location>
</feature>
<dbReference type="OrthoDB" id="9815946at2"/>
<dbReference type="Proteomes" id="UP000095743">
    <property type="component" value="Chromosome"/>
</dbReference>
<feature type="signal peptide" evidence="2">
    <location>
        <begin position="1"/>
        <end position="36"/>
    </location>
</feature>
<dbReference type="Gene3D" id="3.40.190.170">
    <property type="entry name" value="Bacterial extracellular solute-binding protein, family 7"/>
    <property type="match status" value="1"/>
</dbReference>
<dbReference type="PANTHER" id="PTHR33376">
    <property type="match status" value="1"/>
</dbReference>
<dbReference type="AlphaFoldDB" id="A0A1D8GCD0"/>
<dbReference type="GO" id="GO:0030246">
    <property type="term" value="F:carbohydrate binding"/>
    <property type="evidence" value="ECO:0007669"/>
    <property type="project" value="TreeGrafter"/>
</dbReference>
<dbReference type="CDD" id="cd13671">
    <property type="entry name" value="PBP2_TRAP_SBP_like_3"/>
    <property type="match status" value="1"/>
</dbReference>
<organism evidence="3 4">
    <name type="scientific">Geosporobacter ferrireducens</name>
    <dbReference type="NCBI Taxonomy" id="1424294"/>
    <lineage>
        <taxon>Bacteria</taxon>
        <taxon>Bacillati</taxon>
        <taxon>Bacillota</taxon>
        <taxon>Clostridia</taxon>
        <taxon>Peptostreptococcales</taxon>
        <taxon>Thermotaleaceae</taxon>
        <taxon>Geosporobacter</taxon>
    </lineage>
</organism>
<dbReference type="GO" id="GO:0030288">
    <property type="term" value="C:outer membrane-bounded periplasmic space"/>
    <property type="evidence" value="ECO:0007669"/>
    <property type="project" value="InterPro"/>
</dbReference>
<dbReference type="Pfam" id="PF03480">
    <property type="entry name" value="DctP"/>
    <property type="match status" value="1"/>
</dbReference>
<evidence type="ECO:0000313" key="3">
    <source>
        <dbReference type="EMBL" id="AOT68568.1"/>
    </source>
</evidence>
<sequence length="357" mass="39709">MQQTLSSNLNKGGKTVKLKKLSSLLLAGVLSIGALAGCATPAKDQGTAQDQPKEQKAIVLRMADVHSEDYPTVRANKKFAEIVEQETNGRIKIEVYPSGQLGDEKATLEQVQFGAIDFIRTSIAPLAEFNKDLEVLMLPYLYDDRDHMFKVLDSELGDSFLNGLKDNNMVGLSWYDGGARNFYNSKKEIRSPQDLKGLKIRVQESKLMMDLVKSLGASPTPMAFGEVYSAIQTGVIDGAENNYPSYLSTSHLEVAKYYTLDEHTRVPEMVLASKATIDKLSAEDQAIIMEAAKQAAEFERDEWFKEEQKSEAAAIEKGSIITKLTAEEKKAFQDAVKSIYDQYADRKDIIEQILNTK</sequence>
<dbReference type="PIRSF" id="PIRSF006470">
    <property type="entry name" value="DctB"/>
    <property type="match status" value="1"/>
</dbReference>
<dbReference type="PANTHER" id="PTHR33376:SF2">
    <property type="entry name" value="DICARBOXYLATE-BINDING PERIPLASMIC PROTEIN"/>
    <property type="match status" value="1"/>
</dbReference>
<proteinExistence type="predicted"/>
<dbReference type="KEGG" id="gfe:Gferi_02535"/>
<dbReference type="GO" id="GO:0055085">
    <property type="term" value="P:transmembrane transport"/>
    <property type="evidence" value="ECO:0007669"/>
    <property type="project" value="InterPro"/>
</dbReference>
<dbReference type="NCBIfam" id="NF037995">
    <property type="entry name" value="TRAP_S1"/>
    <property type="match status" value="1"/>
</dbReference>
<dbReference type="InterPro" id="IPR038404">
    <property type="entry name" value="TRAP_DctP_sf"/>
</dbReference>
<keyword evidence="1 2" id="KW-0732">Signal</keyword>
<keyword evidence="4" id="KW-1185">Reference proteome</keyword>
<dbReference type="EMBL" id="CP017269">
    <property type="protein sequence ID" value="AOT68568.1"/>
    <property type="molecule type" value="Genomic_DNA"/>
</dbReference>
<dbReference type="InterPro" id="IPR018389">
    <property type="entry name" value="DctP_fam"/>
</dbReference>
<evidence type="ECO:0000256" key="1">
    <source>
        <dbReference type="ARBA" id="ARBA00022729"/>
    </source>
</evidence>
<evidence type="ECO:0000256" key="2">
    <source>
        <dbReference type="SAM" id="SignalP"/>
    </source>
</evidence>
<reference evidence="3 4" key="1">
    <citation type="submission" date="2016-09" db="EMBL/GenBank/DDBJ databases">
        <title>Genomic analysis reveals versatility of anaerobic energy metabolism of Geosporobacter ferrireducens IRF9 of phylum Firmicutes.</title>
        <authorList>
            <person name="Kim S.-J."/>
        </authorList>
    </citation>
    <scope>NUCLEOTIDE SEQUENCE [LARGE SCALE GENOMIC DNA]</scope>
    <source>
        <strain evidence="3 4">IRF9</strain>
    </source>
</reference>
<dbReference type="InterPro" id="IPR004682">
    <property type="entry name" value="TRAP_DctP"/>
</dbReference>
<name>A0A1D8GCD0_9FIRM</name>
<dbReference type="STRING" id="1424294.Gferi_02535"/>
<dbReference type="NCBIfam" id="TIGR00787">
    <property type="entry name" value="dctP"/>
    <property type="match status" value="1"/>
</dbReference>
<gene>
    <name evidence="3" type="ORF">Gferi_02535</name>
</gene>
<protein>
    <submittedName>
        <fullName evidence="3">C4-dicarboxylate ABC transporter</fullName>
    </submittedName>
</protein>
<accession>A0A1D8GCD0</accession>